<dbReference type="InParanoid" id="G3HCW2"/>
<protein>
    <submittedName>
        <fullName evidence="2">Uncharacterized protein</fullName>
    </submittedName>
</protein>
<evidence type="ECO:0000256" key="1">
    <source>
        <dbReference type="SAM" id="MobiDB-lite"/>
    </source>
</evidence>
<organism evidence="2 3">
    <name type="scientific">Cricetulus griseus</name>
    <name type="common">Chinese hamster</name>
    <name type="synonym">Cricetulus barabensis griseus</name>
    <dbReference type="NCBI Taxonomy" id="10029"/>
    <lineage>
        <taxon>Eukaryota</taxon>
        <taxon>Metazoa</taxon>
        <taxon>Chordata</taxon>
        <taxon>Craniata</taxon>
        <taxon>Vertebrata</taxon>
        <taxon>Euteleostomi</taxon>
        <taxon>Mammalia</taxon>
        <taxon>Eutheria</taxon>
        <taxon>Euarchontoglires</taxon>
        <taxon>Glires</taxon>
        <taxon>Rodentia</taxon>
        <taxon>Myomorpha</taxon>
        <taxon>Muroidea</taxon>
        <taxon>Cricetidae</taxon>
        <taxon>Cricetinae</taxon>
        <taxon>Cricetulus</taxon>
    </lineage>
</organism>
<name>G3HCW2_CRIGR</name>
<feature type="compositionally biased region" description="Low complexity" evidence="1">
    <location>
        <begin position="114"/>
        <end position="135"/>
    </location>
</feature>
<reference evidence="3" key="1">
    <citation type="journal article" date="2011" name="Nat. Biotechnol.">
        <title>The genomic sequence of the Chinese hamster ovary (CHO)-K1 cell line.</title>
        <authorList>
            <person name="Xu X."/>
            <person name="Nagarajan H."/>
            <person name="Lewis N.E."/>
            <person name="Pan S."/>
            <person name="Cai Z."/>
            <person name="Liu X."/>
            <person name="Chen W."/>
            <person name="Xie M."/>
            <person name="Wang W."/>
            <person name="Hammond S."/>
            <person name="Andersen M.R."/>
            <person name="Neff N."/>
            <person name="Passarelli B."/>
            <person name="Koh W."/>
            <person name="Fan H.C."/>
            <person name="Wang J."/>
            <person name="Gui Y."/>
            <person name="Lee K.H."/>
            <person name="Betenbaugh M.J."/>
            <person name="Quake S.R."/>
            <person name="Famili I."/>
            <person name="Palsson B.O."/>
            <person name="Wang J."/>
        </authorList>
    </citation>
    <scope>NUCLEOTIDE SEQUENCE [LARGE SCALE GENOMIC DNA]</scope>
    <source>
        <strain evidence="3">CHO K1 cell line</strain>
    </source>
</reference>
<gene>
    <name evidence="2" type="ORF">I79_008331</name>
</gene>
<dbReference type="EMBL" id="JH000286">
    <property type="protein sequence ID" value="EGW00599.1"/>
    <property type="molecule type" value="Genomic_DNA"/>
</dbReference>
<accession>G3HCW2</accession>
<proteinExistence type="predicted"/>
<dbReference type="GlyGen" id="G3HCW2">
    <property type="glycosylation" value="2 sites"/>
</dbReference>
<sequence>MLLCTPHALDSQGPTRDNPTQNARLAFRRYLRQAAVTSREYNPEEPRSARFAPLGMKRPVPVLPFVRWYIPPAFLAPPEPPYLQVVLPTPPLPPTKIHLRLRCSMILLSVGSSGSTSGASSNSSASTPHPATPAAILEPAHVIKRNAPRPKQLQGK</sequence>
<feature type="region of interest" description="Disordered" evidence="1">
    <location>
        <begin position="114"/>
        <end position="156"/>
    </location>
</feature>
<evidence type="ECO:0000313" key="3">
    <source>
        <dbReference type="Proteomes" id="UP000001075"/>
    </source>
</evidence>
<evidence type="ECO:0000313" key="2">
    <source>
        <dbReference type="EMBL" id="EGW00599.1"/>
    </source>
</evidence>
<feature type="region of interest" description="Disordered" evidence="1">
    <location>
        <begin position="1"/>
        <end position="20"/>
    </location>
</feature>
<dbReference type="Proteomes" id="UP000001075">
    <property type="component" value="Unassembled WGS sequence"/>
</dbReference>
<dbReference type="AlphaFoldDB" id="G3HCW2"/>